<gene>
    <name evidence="6" type="ORF">EM808_17870</name>
</gene>
<dbReference type="FunFam" id="1.10.10.10:FF:000001">
    <property type="entry name" value="LysR family transcriptional regulator"/>
    <property type="match status" value="1"/>
</dbReference>
<evidence type="ECO:0000259" key="5">
    <source>
        <dbReference type="PROSITE" id="PS50931"/>
    </source>
</evidence>
<comment type="caution">
    <text evidence="6">The sequence shown here is derived from an EMBL/GenBank/DDBJ whole genome shotgun (WGS) entry which is preliminary data.</text>
</comment>
<dbReference type="EMBL" id="RZTZ01000007">
    <property type="protein sequence ID" value="RVT60302.1"/>
    <property type="molecule type" value="Genomic_DNA"/>
</dbReference>
<keyword evidence="4" id="KW-0804">Transcription</keyword>
<evidence type="ECO:0000313" key="6">
    <source>
        <dbReference type="EMBL" id="RVT60302.1"/>
    </source>
</evidence>
<dbReference type="Gene3D" id="1.10.10.10">
    <property type="entry name" value="Winged helix-like DNA-binding domain superfamily/Winged helix DNA-binding domain"/>
    <property type="match status" value="1"/>
</dbReference>
<accession>A0A437K8K4</accession>
<dbReference type="PANTHER" id="PTHR30419:SF28">
    <property type="entry name" value="HTH-TYPE TRANSCRIPTIONAL REGULATOR BSDA"/>
    <property type="match status" value="1"/>
</dbReference>
<dbReference type="GO" id="GO:0003700">
    <property type="term" value="F:DNA-binding transcription factor activity"/>
    <property type="evidence" value="ECO:0007669"/>
    <property type="project" value="InterPro"/>
</dbReference>
<dbReference type="RefSeq" id="WP_127739555.1">
    <property type="nucleotide sequence ID" value="NZ_RZTZ01000007.1"/>
</dbReference>
<reference evidence="6 7" key="1">
    <citation type="submission" date="2019-01" db="EMBL/GenBank/DDBJ databases">
        <title>Bacillus sp. M5HDSG1-1, whole genome shotgun sequence.</title>
        <authorList>
            <person name="Tuo L."/>
        </authorList>
    </citation>
    <scope>NUCLEOTIDE SEQUENCE [LARGE SCALE GENOMIC DNA]</scope>
    <source>
        <strain evidence="6 7">M5HDSG1-1</strain>
    </source>
</reference>
<dbReference type="AlphaFoldDB" id="A0A437K8K4"/>
<dbReference type="InterPro" id="IPR036388">
    <property type="entry name" value="WH-like_DNA-bd_sf"/>
</dbReference>
<dbReference type="CDD" id="cd08434">
    <property type="entry name" value="PBP2_GltC_like"/>
    <property type="match status" value="1"/>
</dbReference>
<evidence type="ECO:0000256" key="4">
    <source>
        <dbReference type="ARBA" id="ARBA00023163"/>
    </source>
</evidence>
<dbReference type="GO" id="GO:0003677">
    <property type="term" value="F:DNA binding"/>
    <property type="evidence" value="ECO:0007669"/>
    <property type="project" value="UniProtKB-KW"/>
</dbReference>
<dbReference type="Pfam" id="PF03466">
    <property type="entry name" value="LysR_substrate"/>
    <property type="match status" value="1"/>
</dbReference>
<dbReference type="PROSITE" id="PS50931">
    <property type="entry name" value="HTH_LYSR"/>
    <property type="match status" value="1"/>
</dbReference>
<dbReference type="SUPFAM" id="SSF53850">
    <property type="entry name" value="Periplasmic binding protein-like II"/>
    <property type="match status" value="1"/>
</dbReference>
<protein>
    <submittedName>
        <fullName evidence="6">LysR family transcriptional regulator</fullName>
    </submittedName>
</protein>
<comment type="similarity">
    <text evidence="1">Belongs to the LysR transcriptional regulatory family.</text>
</comment>
<evidence type="ECO:0000256" key="3">
    <source>
        <dbReference type="ARBA" id="ARBA00023125"/>
    </source>
</evidence>
<evidence type="ECO:0000256" key="1">
    <source>
        <dbReference type="ARBA" id="ARBA00009437"/>
    </source>
</evidence>
<proteinExistence type="inferred from homology"/>
<feature type="domain" description="HTH lysR-type" evidence="5">
    <location>
        <begin position="1"/>
        <end position="58"/>
    </location>
</feature>
<dbReference type="InterPro" id="IPR036390">
    <property type="entry name" value="WH_DNA-bd_sf"/>
</dbReference>
<dbReference type="GO" id="GO:0005829">
    <property type="term" value="C:cytosol"/>
    <property type="evidence" value="ECO:0007669"/>
    <property type="project" value="TreeGrafter"/>
</dbReference>
<dbReference type="Proteomes" id="UP000288024">
    <property type="component" value="Unassembled WGS sequence"/>
</dbReference>
<keyword evidence="7" id="KW-1185">Reference proteome</keyword>
<evidence type="ECO:0000256" key="2">
    <source>
        <dbReference type="ARBA" id="ARBA00023015"/>
    </source>
</evidence>
<keyword evidence="3" id="KW-0238">DNA-binding</keyword>
<keyword evidence="2" id="KW-0805">Transcription regulation</keyword>
<dbReference type="PANTHER" id="PTHR30419">
    <property type="entry name" value="HTH-TYPE TRANSCRIPTIONAL REGULATOR YBHD"/>
    <property type="match status" value="1"/>
</dbReference>
<sequence length="294" mass="33461">MEWQQFEYFRTLAQMEHVTKAAEALSITQPALSRSIARFEEEIGAPLFERQGRSIKLNKYGKLFLKRVDIMMKEFELGKKEIQELLEPGRGSVSFGFLHTLSTNLIPDVIAAFRCKFPNITITLKQSPSHSLLEDMQKGELDFCLVSPIELHTPIEWTKLFSEQLFVYVPKTHMLAEHTSIDLHQLAEEPFILLKQGYALRILTEEMLQEKGIQPKIAFEGDEADTIAGLVAAGLGISILPDMKGTDINNIIKIPINPPEYERIIALAWVDGRYLSPAALQFKGFIFDYFAEEK</sequence>
<dbReference type="PRINTS" id="PR00039">
    <property type="entry name" value="HTHLYSR"/>
</dbReference>
<dbReference type="InterPro" id="IPR050950">
    <property type="entry name" value="HTH-type_LysR_regulators"/>
</dbReference>
<organism evidence="6 7">
    <name type="scientific">Niallia taxi</name>
    <dbReference type="NCBI Taxonomy" id="2499688"/>
    <lineage>
        <taxon>Bacteria</taxon>
        <taxon>Bacillati</taxon>
        <taxon>Bacillota</taxon>
        <taxon>Bacilli</taxon>
        <taxon>Bacillales</taxon>
        <taxon>Bacillaceae</taxon>
        <taxon>Niallia</taxon>
    </lineage>
</organism>
<dbReference type="Gene3D" id="3.40.190.290">
    <property type="match status" value="1"/>
</dbReference>
<dbReference type="InterPro" id="IPR000847">
    <property type="entry name" value="LysR_HTH_N"/>
</dbReference>
<dbReference type="InterPro" id="IPR005119">
    <property type="entry name" value="LysR_subst-bd"/>
</dbReference>
<dbReference type="SUPFAM" id="SSF46785">
    <property type="entry name" value="Winged helix' DNA-binding domain"/>
    <property type="match status" value="1"/>
</dbReference>
<evidence type="ECO:0000313" key="7">
    <source>
        <dbReference type="Proteomes" id="UP000288024"/>
    </source>
</evidence>
<dbReference type="Pfam" id="PF00126">
    <property type="entry name" value="HTH_1"/>
    <property type="match status" value="1"/>
</dbReference>
<name>A0A437K8K4_9BACI</name>